<organism evidence="1 2">
    <name type="scientific">Kuenenia stuttgartiensis</name>
    <dbReference type="NCBI Taxonomy" id="174633"/>
    <lineage>
        <taxon>Bacteria</taxon>
        <taxon>Pseudomonadati</taxon>
        <taxon>Planctomycetota</taxon>
        <taxon>Candidatus Brocadiia</taxon>
        <taxon>Candidatus Brocadiales</taxon>
        <taxon>Candidatus Brocadiaceae</taxon>
        <taxon>Candidatus Kuenenia</taxon>
    </lineage>
</organism>
<evidence type="ECO:0000313" key="2">
    <source>
        <dbReference type="Proteomes" id="UP000221734"/>
    </source>
</evidence>
<dbReference type="AlphaFoldDB" id="A0A2C9CFL5"/>
<keyword evidence="2" id="KW-1185">Reference proteome</keyword>
<name>A0A2C9CFL5_KUEST</name>
<evidence type="ECO:0000313" key="1">
    <source>
        <dbReference type="EMBL" id="SOH04445.1"/>
    </source>
</evidence>
<reference evidence="2" key="1">
    <citation type="submission" date="2017-10" db="EMBL/GenBank/DDBJ databases">
        <authorList>
            <person name="Frank J."/>
        </authorList>
    </citation>
    <scope>NUCLEOTIDE SEQUENCE [LARGE SCALE GENOMIC DNA]</scope>
</reference>
<dbReference type="Proteomes" id="UP000221734">
    <property type="component" value="Chromosome Kuenenia_stuttgartiensis_MBR1"/>
</dbReference>
<sequence length="64" mass="7672">MTEITLNRGYDTYQKSLNPGNFVMTTFPLFPQYYILFCNYEINYLIRVKESLKYKVIIAAIFFL</sequence>
<dbReference type="EMBL" id="LT934425">
    <property type="protein sequence ID" value="SOH04445.1"/>
    <property type="molecule type" value="Genomic_DNA"/>
</dbReference>
<gene>
    <name evidence="1" type="ORF">KSMBR1_1947</name>
</gene>
<accession>A0A2C9CFL5</accession>
<dbReference type="KEGG" id="kst:KSMBR1_1947"/>
<protein>
    <submittedName>
        <fullName evidence="1">Uncharacterized protein</fullName>
    </submittedName>
</protein>
<proteinExistence type="predicted"/>